<evidence type="ECO:0000313" key="8">
    <source>
        <dbReference type="Proteomes" id="UP000240509"/>
    </source>
</evidence>
<dbReference type="EC" id="3.1.-.-" evidence="6"/>
<dbReference type="GO" id="GO:0004519">
    <property type="term" value="F:endonuclease activity"/>
    <property type="evidence" value="ECO:0007669"/>
    <property type="project" value="UniProtKB-KW"/>
</dbReference>
<dbReference type="GO" id="GO:0016787">
    <property type="term" value="F:hydrolase activity"/>
    <property type="evidence" value="ECO:0007669"/>
    <property type="project" value="UniProtKB-KW"/>
</dbReference>
<gene>
    <name evidence="7" type="ORF">C6Y45_16665</name>
</gene>
<keyword evidence="8" id="KW-1185">Reference proteome</keyword>
<dbReference type="RefSeq" id="WP_107586355.1">
    <property type="nucleotide sequence ID" value="NZ_PZJJ01000054.1"/>
</dbReference>
<evidence type="ECO:0000256" key="3">
    <source>
        <dbReference type="ARBA" id="ARBA00022763"/>
    </source>
</evidence>
<dbReference type="InterPro" id="IPR004603">
    <property type="entry name" value="DNA_mismatch_endonuc_vsr"/>
</dbReference>
<dbReference type="SUPFAM" id="SSF52980">
    <property type="entry name" value="Restriction endonuclease-like"/>
    <property type="match status" value="1"/>
</dbReference>
<proteinExistence type="inferred from homology"/>
<evidence type="ECO:0000256" key="1">
    <source>
        <dbReference type="ARBA" id="ARBA00022722"/>
    </source>
</evidence>
<keyword evidence="3 6" id="KW-0227">DNA damage</keyword>
<keyword evidence="1 6" id="KW-0540">Nuclease</keyword>
<reference evidence="7 8" key="1">
    <citation type="submission" date="2018-03" db="EMBL/GenBank/DDBJ databases">
        <title>Alkalicoccus saliphilus sp. nov., isolated from a mineral pool.</title>
        <authorList>
            <person name="Zhao B."/>
        </authorList>
    </citation>
    <scope>NUCLEOTIDE SEQUENCE [LARGE SCALE GENOMIC DNA]</scope>
    <source>
        <strain evidence="7 8">6AG</strain>
    </source>
</reference>
<dbReference type="NCBIfam" id="TIGR00632">
    <property type="entry name" value="vsr"/>
    <property type="match status" value="1"/>
</dbReference>
<dbReference type="OrthoDB" id="9801520at2"/>
<sequence>MDNVSNDKRSKTMKAVKSKNTTLELRVRKALWNRNVRYRVNNSSLYGKPDISVKKYKLVVFIDSCYWHGCPLHGRIPKSNTSFWEAKIQRNKERDKKVTNYYLEKGWNIVRVWEHEINEDLEAVVSKITDYIDY</sequence>
<dbReference type="Gene3D" id="3.40.960.10">
    <property type="entry name" value="VSR Endonuclease"/>
    <property type="match status" value="1"/>
</dbReference>
<comment type="caution">
    <text evidence="7">The sequence shown here is derived from an EMBL/GenBank/DDBJ whole genome shotgun (WGS) entry which is preliminary data.</text>
</comment>
<dbReference type="Pfam" id="PF03852">
    <property type="entry name" value="Vsr"/>
    <property type="match status" value="1"/>
</dbReference>
<keyword evidence="2 6" id="KW-0255">Endonuclease</keyword>
<evidence type="ECO:0000256" key="4">
    <source>
        <dbReference type="ARBA" id="ARBA00022801"/>
    </source>
</evidence>
<dbReference type="Proteomes" id="UP000240509">
    <property type="component" value="Unassembled WGS sequence"/>
</dbReference>
<keyword evidence="5 6" id="KW-0234">DNA repair</keyword>
<organism evidence="7 8">
    <name type="scientific">Alkalicoccus saliphilus</name>
    <dbReference type="NCBI Taxonomy" id="200989"/>
    <lineage>
        <taxon>Bacteria</taxon>
        <taxon>Bacillati</taxon>
        <taxon>Bacillota</taxon>
        <taxon>Bacilli</taxon>
        <taxon>Bacillales</taxon>
        <taxon>Bacillaceae</taxon>
        <taxon>Alkalicoccus</taxon>
    </lineage>
</organism>
<dbReference type="GO" id="GO:0006298">
    <property type="term" value="P:mismatch repair"/>
    <property type="evidence" value="ECO:0007669"/>
    <property type="project" value="UniProtKB-UniRule"/>
</dbReference>
<evidence type="ECO:0000256" key="5">
    <source>
        <dbReference type="ARBA" id="ARBA00023204"/>
    </source>
</evidence>
<comment type="similarity">
    <text evidence="6">Belongs to the vsr family.</text>
</comment>
<dbReference type="AlphaFoldDB" id="A0A2T4U1Y6"/>
<dbReference type="PIRSF" id="PIRSF018267">
    <property type="entry name" value="VSR_endonuc"/>
    <property type="match status" value="1"/>
</dbReference>
<evidence type="ECO:0000256" key="2">
    <source>
        <dbReference type="ARBA" id="ARBA00022759"/>
    </source>
</evidence>
<dbReference type="EMBL" id="PZJJ01000054">
    <property type="protein sequence ID" value="PTL37413.1"/>
    <property type="molecule type" value="Genomic_DNA"/>
</dbReference>
<accession>A0A2T4U1Y6</accession>
<protein>
    <recommendedName>
        <fullName evidence="6">Very short patch repair endonuclease</fullName>
        <ecNumber evidence="6">3.1.-.-</ecNumber>
    </recommendedName>
</protein>
<comment type="function">
    <text evidence="6">May nick specific sequences that contain T:G mispairs resulting from m5C-deamination.</text>
</comment>
<evidence type="ECO:0000313" key="7">
    <source>
        <dbReference type="EMBL" id="PTL37413.1"/>
    </source>
</evidence>
<keyword evidence="4 6" id="KW-0378">Hydrolase</keyword>
<evidence type="ECO:0000256" key="6">
    <source>
        <dbReference type="PIRNR" id="PIRNR018267"/>
    </source>
</evidence>
<name>A0A2T4U1Y6_9BACI</name>
<dbReference type="InterPro" id="IPR011335">
    <property type="entry name" value="Restrct_endonuc-II-like"/>
</dbReference>
<dbReference type="CDD" id="cd00221">
    <property type="entry name" value="Vsr"/>
    <property type="match status" value="1"/>
</dbReference>